<feature type="domain" description="Thioredoxin" evidence="5">
    <location>
        <begin position="536"/>
        <end position="718"/>
    </location>
</feature>
<dbReference type="PROSITE" id="PS51352">
    <property type="entry name" value="THIOREDOXIN_2"/>
    <property type="match status" value="1"/>
</dbReference>
<evidence type="ECO:0000313" key="6">
    <source>
        <dbReference type="EMBL" id="EGV43632.1"/>
    </source>
</evidence>
<organism evidence="6 7">
    <name type="scientific">Bizionia argentinensis JUB59</name>
    <dbReference type="NCBI Taxonomy" id="1046627"/>
    <lineage>
        <taxon>Bacteria</taxon>
        <taxon>Pseudomonadati</taxon>
        <taxon>Bacteroidota</taxon>
        <taxon>Flavobacteriia</taxon>
        <taxon>Flavobacteriales</taxon>
        <taxon>Flavobacteriaceae</taxon>
        <taxon>Bizionia</taxon>
    </lineage>
</organism>
<keyword evidence="4" id="KW-0676">Redox-active center</keyword>
<dbReference type="EMBL" id="AFXZ01000022">
    <property type="protein sequence ID" value="EGV43632.1"/>
    <property type="molecule type" value="Genomic_DNA"/>
</dbReference>
<dbReference type="RefSeq" id="WP_008636943.1">
    <property type="nucleotide sequence ID" value="NZ_AFXZ01000022.1"/>
</dbReference>
<dbReference type="OrthoDB" id="1096670at2"/>
<dbReference type="InterPro" id="IPR050553">
    <property type="entry name" value="Thioredoxin_ResA/DsbE_sf"/>
</dbReference>
<keyword evidence="3" id="KW-1015">Disulfide bond</keyword>
<dbReference type="InterPro" id="IPR013766">
    <property type="entry name" value="Thioredoxin_domain"/>
</dbReference>
<dbReference type="Proteomes" id="UP000003730">
    <property type="component" value="Unassembled WGS sequence"/>
</dbReference>
<evidence type="ECO:0000256" key="3">
    <source>
        <dbReference type="ARBA" id="ARBA00023157"/>
    </source>
</evidence>
<dbReference type="PANTHER" id="PTHR42852">
    <property type="entry name" value="THIOL:DISULFIDE INTERCHANGE PROTEIN DSBE"/>
    <property type="match status" value="1"/>
</dbReference>
<dbReference type="Gene3D" id="3.40.30.10">
    <property type="entry name" value="Glutaredoxin"/>
    <property type="match status" value="1"/>
</dbReference>
<reference evidence="6 7" key="1">
    <citation type="journal article" date="2008" name="Int. J. Syst. Evol. Microbiol.">
        <title>Bizionia argentinensis sp. nov., isolated from surface marine water in Antarctica.</title>
        <authorList>
            <person name="Bercovich A."/>
            <person name="Vazquez S.C."/>
            <person name="Yankilevich P."/>
            <person name="Coria S.H."/>
            <person name="Foti M."/>
            <person name="Hernandez E."/>
            <person name="Vidal A."/>
            <person name="Ruberto L."/>
            <person name="Melo C."/>
            <person name="Marenssi S."/>
            <person name="Criscuolo M."/>
            <person name="Memoli M."/>
            <person name="Arguelles M."/>
            <person name="Mac Cormack W.P."/>
        </authorList>
    </citation>
    <scope>NUCLEOTIDE SEQUENCE [LARGE SCALE GENOMIC DNA]</scope>
    <source>
        <strain evidence="6 7">JUB59</strain>
    </source>
</reference>
<sequence>MKNYYITILLLLLLANVFAQKTIENPEYGLSTVSGSITKIDFLDNATVLHFHIKSYSYKKVFVSKKSYIEVVGSDQKLFLTKADGIKINEVNKASATGELFYSLYFPKLEANTEIIDFVAVPNEENDKNNQYVYDIIIDQEKASILPMAIRGDWLRTDGSNRWDYSFHANKAIIDRAVWNYKTLTNKGKDYTIILERKGELKTVYAKLNKNGRVDFGSKPKELKTYSLEKVHNPNYILENDLPYESATLFKMDSTTYSGVIKGYTERVKEKVSISILLHDAFTLRVDPLKVKINEDGSFSIKFSANYPKYILVNSPYASMQEVNVEPGKETFHLINDKTPLFMGDCAMLNAGLKEMDLKNSLEDKTNLKILENISITGTPDDYKKACQDLRDKRINTIQELRKKQFLSAKALQIEKIKMEALNILDIFNYERLRMYAVKEANKDNDEESQLVLKDYTIEPSYYDFIPEELTTDRLGLLVSPFYGFITAKLSSSVNAFEDTDNSSSNIEDSVKKYFGLSEGFMLDFLRFQRLYGSFFDEGYTITDSDLKSINQEIKDPFLASYIMVAAKKAKATQTKITYNINTIQKTENEELFESIIKKFKGKVIYVDFWATWCGICIPAIKRAAPLKEEMKNEDVVFLYITGDNKRSSENKWRQAITEIAGEHYRVSTEEWDYLLKKFQFSGVPRYMLVNKKGEVVNDNIGNPTVKELKAILQEELAKD</sequence>
<dbReference type="AlphaFoldDB" id="G2ED85"/>
<dbReference type="SUPFAM" id="SSF52833">
    <property type="entry name" value="Thioredoxin-like"/>
    <property type="match status" value="1"/>
</dbReference>
<evidence type="ECO:0000256" key="2">
    <source>
        <dbReference type="ARBA" id="ARBA00022748"/>
    </source>
</evidence>
<evidence type="ECO:0000259" key="5">
    <source>
        <dbReference type="PROSITE" id="PS51352"/>
    </source>
</evidence>
<proteinExistence type="predicted"/>
<dbReference type="CDD" id="cd02966">
    <property type="entry name" value="TlpA_like_family"/>
    <property type="match status" value="1"/>
</dbReference>
<dbReference type="GO" id="GO:0017004">
    <property type="term" value="P:cytochrome complex assembly"/>
    <property type="evidence" value="ECO:0007669"/>
    <property type="project" value="UniProtKB-KW"/>
</dbReference>
<comment type="subcellular location">
    <subcellularLocation>
        <location evidence="1">Cell envelope</location>
    </subcellularLocation>
</comment>
<evidence type="ECO:0000256" key="1">
    <source>
        <dbReference type="ARBA" id="ARBA00004196"/>
    </source>
</evidence>
<keyword evidence="7" id="KW-1185">Reference proteome</keyword>
<evidence type="ECO:0000313" key="7">
    <source>
        <dbReference type="Proteomes" id="UP000003730"/>
    </source>
</evidence>
<evidence type="ECO:0000256" key="4">
    <source>
        <dbReference type="ARBA" id="ARBA00023284"/>
    </source>
</evidence>
<keyword evidence="2" id="KW-0201">Cytochrome c-type biogenesis</keyword>
<dbReference type="eggNOG" id="COG0526">
    <property type="taxonomic scope" value="Bacteria"/>
</dbReference>
<name>G2ED85_9FLAO</name>
<comment type="caution">
    <text evidence="6">The sequence shown here is derived from an EMBL/GenBank/DDBJ whole genome shotgun (WGS) entry which is preliminary data.</text>
</comment>
<dbReference type="GO" id="GO:0016491">
    <property type="term" value="F:oxidoreductase activity"/>
    <property type="evidence" value="ECO:0007669"/>
    <property type="project" value="InterPro"/>
</dbReference>
<accession>G2ED85</accession>
<dbReference type="Pfam" id="PF08534">
    <property type="entry name" value="Redoxin"/>
    <property type="match status" value="1"/>
</dbReference>
<gene>
    <name evidence="6" type="ORF">BZARG_2628</name>
</gene>
<dbReference type="InterPro" id="IPR013740">
    <property type="entry name" value="Redoxin"/>
</dbReference>
<protein>
    <submittedName>
        <fullName evidence="6">TlpA family protein disulfide reductase</fullName>
    </submittedName>
</protein>
<dbReference type="STRING" id="1046627.BZARG_2628"/>
<dbReference type="PATRIC" id="fig|1046627.3.peg.1487"/>
<dbReference type="GO" id="GO:0030313">
    <property type="term" value="C:cell envelope"/>
    <property type="evidence" value="ECO:0007669"/>
    <property type="project" value="UniProtKB-SubCell"/>
</dbReference>
<dbReference type="InterPro" id="IPR036249">
    <property type="entry name" value="Thioredoxin-like_sf"/>
</dbReference>
<dbReference type="PANTHER" id="PTHR42852:SF6">
    <property type="entry name" value="THIOL:DISULFIDE INTERCHANGE PROTEIN DSBE"/>
    <property type="match status" value="1"/>
</dbReference>